<dbReference type="SUPFAM" id="SSF88659">
    <property type="entry name" value="Sigma3 and sigma4 domains of RNA polymerase sigma factors"/>
    <property type="match status" value="1"/>
</dbReference>
<dbReference type="NCBIfam" id="TIGR02937">
    <property type="entry name" value="sigma70-ECF"/>
    <property type="match status" value="1"/>
</dbReference>
<gene>
    <name evidence="7" type="ORF">ENP86_11860</name>
</gene>
<dbReference type="GO" id="GO:0006352">
    <property type="term" value="P:DNA-templated transcription initiation"/>
    <property type="evidence" value="ECO:0007669"/>
    <property type="project" value="InterPro"/>
</dbReference>
<feature type="domain" description="RNA polymerase sigma factor 70 region 4 type 2" evidence="6">
    <location>
        <begin position="111"/>
        <end position="162"/>
    </location>
</feature>
<dbReference type="InterPro" id="IPR014284">
    <property type="entry name" value="RNA_pol_sigma-70_dom"/>
</dbReference>
<dbReference type="Gene3D" id="1.10.1740.10">
    <property type="match status" value="1"/>
</dbReference>
<dbReference type="InterPro" id="IPR007627">
    <property type="entry name" value="RNA_pol_sigma70_r2"/>
</dbReference>
<dbReference type="InterPro" id="IPR036388">
    <property type="entry name" value="WH-like_DNA-bd_sf"/>
</dbReference>
<dbReference type="PANTHER" id="PTHR43133:SF51">
    <property type="entry name" value="RNA POLYMERASE SIGMA FACTOR"/>
    <property type="match status" value="1"/>
</dbReference>
<evidence type="ECO:0000256" key="4">
    <source>
        <dbReference type="ARBA" id="ARBA00023163"/>
    </source>
</evidence>
<evidence type="ECO:0000256" key="3">
    <source>
        <dbReference type="ARBA" id="ARBA00023082"/>
    </source>
</evidence>
<reference evidence="7" key="1">
    <citation type="journal article" date="2020" name="mSystems">
        <title>Genome- and Community-Level Interaction Insights into Carbon Utilization and Element Cycling Functions of Hydrothermarchaeota in Hydrothermal Sediment.</title>
        <authorList>
            <person name="Zhou Z."/>
            <person name="Liu Y."/>
            <person name="Xu W."/>
            <person name="Pan J."/>
            <person name="Luo Z.H."/>
            <person name="Li M."/>
        </authorList>
    </citation>
    <scope>NUCLEOTIDE SEQUENCE [LARGE SCALE GENOMIC DNA]</scope>
    <source>
        <strain evidence="7">SpSt-258</strain>
    </source>
</reference>
<dbReference type="SUPFAM" id="SSF88946">
    <property type="entry name" value="Sigma2 domain of RNA polymerase sigma factors"/>
    <property type="match status" value="1"/>
</dbReference>
<dbReference type="PANTHER" id="PTHR43133">
    <property type="entry name" value="RNA POLYMERASE ECF-TYPE SIGMA FACTO"/>
    <property type="match status" value="1"/>
</dbReference>
<dbReference type="EMBL" id="DSKY01000022">
    <property type="protein sequence ID" value="HDY60219.1"/>
    <property type="molecule type" value="Genomic_DNA"/>
</dbReference>
<dbReference type="InterPro" id="IPR013324">
    <property type="entry name" value="RNA_pol_sigma_r3/r4-like"/>
</dbReference>
<dbReference type="AlphaFoldDB" id="A0A7V0Z801"/>
<dbReference type="InterPro" id="IPR039425">
    <property type="entry name" value="RNA_pol_sigma-70-like"/>
</dbReference>
<evidence type="ECO:0000259" key="6">
    <source>
        <dbReference type="Pfam" id="PF08281"/>
    </source>
</evidence>
<keyword evidence="4" id="KW-0804">Transcription</keyword>
<evidence type="ECO:0000256" key="1">
    <source>
        <dbReference type="ARBA" id="ARBA00010641"/>
    </source>
</evidence>
<protein>
    <submittedName>
        <fullName evidence="7">Sigma-70 family RNA polymerase sigma factor</fullName>
    </submittedName>
</protein>
<dbReference type="Gene3D" id="1.10.10.10">
    <property type="entry name" value="Winged helix-like DNA-binding domain superfamily/Winged helix DNA-binding domain"/>
    <property type="match status" value="1"/>
</dbReference>
<dbReference type="Pfam" id="PF04542">
    <property type="entry name" value="Sigma70_r2"/>
    <property type="match status" value="1"/>
</dbReference>
<evidence type="ECO:0000259" key="5">
    <source>
        <dbReference type="Pfam" id="PF04542"/>
    </source>
</evidence>
<dbReference type="GO" id="GO:0016987">
    <property type="term" value="F:sigma factor activity"/>
    <property type="evidence" value="ECO:0007669"/>
    <property type="project" value="UniProtKB-KW"/>
</dbReference>
<sequence>MNEDDLSLVRRYKNGDENAFDSLFERYQRPIYSICYRFVRNEDDARELTQEVFIKIYQNLKRFNEKSKFFTWVYRIAVNTCISFKRKYHETTELDGSISNPTERNLMLKKSIDDALAKLPRRQRMAFILRHFDGYTFEEIGEIMEISTGAAKANHFQAIKKLRDLLKDWV</sequence>
<keyword evidence="3" id="KW-0731">Sigma factor</keyword>
<dbReference type="GO" id="GO:0003677">
    <property type="term" value="F:DNA binding"/>
    <property type="evidence" value="ECO:0007669"/>
    <property type="project" value="InterPro"/>
</dbReference>
<feature type="domain" description="RNA polymerase sigma-70 region 2" evidence="5">
    <location>
        <begin position="23"/>
        <end position="87"/>
    </location>
</feature>
<comment type="caution">
    <text evidence="7">The sequence shown here is derived from an EMBL/GenBank/DDBJ whole genome shotgun (WGS) entry which is preliminary data.</text>
</comment>
<evidence type="ECO:0000313" key="7">
    <source>
        <dbReference type="EMBL" id="HDY60219.1"/>
    </source>
</evidence>
<dbReference type="InterPro" id="IPR013249">
    <property type="entry name" value="RNA_pol_sigma70_r4_t2"/>
</dbReference>
<comment type="similarity">
    <text evidence="1">Belongs to the sigma-70 factor family. ECF subfamily.</text>
</comment>
<proteinExistence type="inferred from homology"/>
<evidence type="ECO:0000256" key="2">
    <source>
        <dbReference type="ARBA" id="ARBA00023015"/>
    </source>
</evidence>
<dbReference type="CDD" id="cd06171">
    <property type="entry name" value="Sigma70_r4"/>
    <property type="match status" value="1"/>
</dbReference>
<organism evidence="7">
    <name type="scientific">candidate division WOR-3 bacterium</name>
    <dbReference type="NCBI Taxonomy" id="2052148"/>
    <lineage>
        <taxon>Bacteria</taxon>
        <taxon>Bacteria division WOR-3</taxon>
    </lineage>
</organism>
<keyword evidence="2" id="KW-0805">Transcription regulation</keyword>
<name>A0A7V0Z801_UNCW3</name>
<accession>A0A7V0Z801</accession>
<dbReference type="InterPro" id="IPR013325">
    <property type="entry name" value="RNA_pol_sigma_r2"/>
</dbReference>
<dbReference type="Pfam" id="PF08281">
    <property type="entry name" value="Sigma70_r4_2"/>
    <property type="match status" value="1"/>
</dbReference>